<name>A0A242CKH4_9ENTE</name>
<evidence type="ECO:0000313" key="2">
    <source>
        <dbReference type="EMBL" id="OTO10420.1"/>
    </source>
</evidence>
<dbReference type="InterPro" id="IPR025062">
    <property type="entry name" value="DUF4003"/>
</dbReference>
<evidence type="ECO:0000313" key="3">
    <source>
        <dbReference type="Proteomes" id="UP000195139"/>
    </source>
</evidence>
<proteinExistence type="predicted"/>
<accession>A0A242CKH4</accession>
<dbReference type="RefSeq" id="WP_086330044.1">
    <property type="nucleotide sequence ID" value="NZ_NGLE02000001.1"/>
</dbReference>
<dbReference type="AlphaFoldDB" id="A0A242CKH4"/>
<reference evidence="1 3" key="2">
    <citation type="submission" date="2018-07" db="EMBL/GenBank/DDBJ databases">
        <title>The Genome Sequence of Enterococcus sp. DIV0659b.</title>
        <authorList>
            <consortium name="The Broad Institute Genomics Platform"/>
            <consortium name="The Broad Institute Genomic Center for Infectious Diseases"/>
            <person name="Earl A."/>
            <person name="Manson A."/>
            <person name="Schwartman J."/>
            <person name="Gilmore M."/>
            <person name="Abouelleil A."/>
            <person name="Cao P."/>
            <person name="Chapman S."/>
            <person name="Cusick C."/>
            <person name="Shea T."/>
            <person name="Young S."/>
            <person name="Neafsey D."/>
            <person name="Nusbaum C."/>
            <person name="Birren B."/>
        </authorList>
    </citation>
    <scope>NUCLEOTIDE SEQUENCE [LARGE SCALE GENOMIC DNA]</scope>
    <source>
        <strain evidence="1 3">4G2_DIV0659</strain>
    </source>
</reference>
<evidence type="ECO:0008006" key="4">
    <source>
        <dbReference type="Google" id="ProtNLM"/>
    </source>
</evidence>
<gene>
    <name evidence="1" type="ORF">A5880_000010</name>
    <name evidence="2" type="ORF">A5880_001104</name>
</gene>
<dbReference type="STRING" id="1834181.A5880_001104"/>
<protein>
    <recommendedName>
        <fullName evidence="4">DUF4003 domain-containing protein</fullName>
    </recommendedName>
</protein>
<organism evidence="2">
    <name type="scientific">Candidatus Enterococcus mansonii</name>
    <dbReference type="NCBI Taxonomy" id="1834181"/>
    <lineage>
        <taxon>Bacteria</taxon>
        <taxon>Bacillati</taxon>
        <taxon>Bacillota</taxon>
        <taxon>Bacilli</taxon>
        <taxon>Lactobacillales</taxon>
        <taxon>Enterococcaceae</taxon>
        <taxon>Enterococcus</taxon>
    </lineage>
</organism>
<dbReference type="EMBL" id="NGLE02000001">
    <property type="protein sequence ID" value="MEI5992488.1"/>
    <property type="molecule type" value="Genomic_DNA"/>
</dbReference>
<dbReference type="Proteomes" id="UP000195139">
    <property type="component" value="Unassembled WGS sequence"/>
</dbReference>
<evidence type="ECO:0000313" key="1">
    <source>
        <dbReference type="EMBL" id="MEI5992488.1"/>
    </source>
</evidence>
<dbReference type="Pfam" id="PF13170">
    <property type="entry name" value="DUF4003"/>
    <property type="match status" value="1"/>
</dbReference>
<reference evidence="2" key="1">
    <citation type="submission" date="2017-05" db="EMBL/GenBank/DDBJ databases">
        <title>The Genome Sequence of Enterococcus sp. 4G2_DIV0659.</title>
        <authorList>
            <consortium name="The Broad Institute Genomics Platform"/>
            <consortium name="The Broad Institute Genomic Center for Infectious Diseases"/>
            <person name="Earl A."/>
            <person name="Manson A."/>
            <person name="Schwartman J."/>
            <person name="Gilmore M."/>
            <person name="Abouelleil A."/>
            <person name="Cao P."/>
            <person name="Chapman S."/>
            <person name="Cusick C."/>
            <person name="Shea T."/>
            <person name="Young S."/>
            <person name="Neafsey D."/>
            <person name="Nusbaum C."/>
            <person name="Birren B."/>
        </authorList>
    </citation>
    <scope>NUCLEOTIDE SEQUENCE [LARGE SCALE GENOMIC DNA]</scope>
    <source>
        <strain evidence="2">4G2_DIV0659</strain>
    </source>
</reference>
<keyword evidence="3" id="KW-1185">Reference proteome</keyword>
<sequence length="330" mass="37194">MNRNQVVDFLQINYEAIKDGRGKWFDKRVAYTIARSFVAKEHQFSDNDYQRLEAVLKEELNVFNVLGQPVRGFLLGMLLANGQSNEGNIQMLLNDYQRLRDGGFQLSSYSYFSAYLLQFTEAAEKEFIIRKGHSIFEELKGHHYFLTGAEDGTMAIALAQQKNLESLTSEQVGDLVEEYYQSLNKQGFYKSNQLQFAAATAAMLTGSFSHELIACLEHLLVELKQMGLRAKTECYTSLVTIAFIATRKKIDLTALEEYLELLKKKTNLRFYKDFRYSLALGLLTQEEMNHLLNDNSLNISALTITMMMAQEAAAATAAIAIAASAANSSS</sequence>
<dbReference type="EMBL" id="NGLE01000001">
    <property type="protein sequence ID" value="OTO10420.1"/>
    <property type="molecule type" value="Genomic_DNA"/>
</dbReference>
<comment type="caution">
    <text evidence="2">The sequence shown here is derived from an EMBL/GenBank/DDBJ whole genome shotgun (WGS) entry which is preliminary data.</text>
</comment>
<dbReference type="OrthoDB" id="1778393at2"/>